<evidence type="ECO:0000313" key="1">
    <source>
        <dbReference type="EMBL" id="KAJ9586355.1"/>
    </source>
</evidence>
<comment type="caution">
    <text evidence="1">The sequence shown here is derived from an EMBL/GenBank/DDBJ whole genome shotgun (WGS) entry which is preliminary data.</text>
</comment>
<sequence length="50" mass="5750">GNNRHCGCFCTLSSFNLETHNQKDKVETQIIFIISHGNVSDKRKNIKKMN</sequence>
<dbReference type="EMBL" id="JASPKZ010007170">
    <property type="protein sequence ID" value="KAJ9586355.1"/>
    <property type="molecule type" value="Genomic_DNA"/>
</dbReference>
<keyword evidence="2" id="KW-1185">Reference proteome</keyword>
<evidence type="ECO:0000313" key="2">
    <source>
        <dbReference type="Proteomes" id="UP001233999"/>
    </source>
</evidence>
<feature type="non-terminal residue" evidence="1">
    <location>
        <position position="50"/>
    </location>
</feature>
<organism evidence="1 2">
    <name type="scientific">Diploptera punctata</name>
    <name type="common">Pacific beetle cockroach</name>
    <dbReference type="NCBI Taxonomy" id="6984"/>
    <lineage>
        <taxon>Eukaryota</taxon>
        <taxon>Metazoa</taxon>
        <taxon>Ecdysozoa</taxon>
        <taxon>Arthropoda</taxon>
        <taxon>Hexapoda</taxon>
        <taxon>Insecta</taxon>
        <taxon>Pterygota</taxon>
        <taxon>Neoptera</taxon>
        <taxon>Polyneoptera</taxon>
        <taxon>Dictyoptera</taxon>
        <taxon>Blattodea</taxon>
        <taxon>Blaberoidea</taxon>
        <taxon>Blaberidae</taxon>
        <taxon>Diplopterinae</taxon>
        <taxon>Diploptera</taxon>
    </lineage>
</organism>
<dbReference type="Proteomes" id="UP001233999">
    <property type="component" value="Unassembled WGS sequence"/>
</dbReference>
<protein>
    <submittedName>
        <fullName evidence="1">Uncharacterized protein</fullName>
    </submittedName>
</protein>
<reference evidence="1" key="2">
    <citation type="submission" date="2023-05" db="EMBL/GenBank/DDBJ databases">
        <authorList>
            <person name="Fouks B."/>
        </authorList>
    </citation>
    <scope>NUCLEOTIDE SEQUENCE</scope>
    <source>
        <strain evidence="1">Stay&amp;Tobe</strain>
        <tissue evidence="1">Testes</tissue>
    </source>
</reference>
<dbReference type="AlphaFoldDB" id="A0AAD7ZT05"/>
<feature type="non-terminal residue" evidence="1">
    <location>
        <position position="1"/>
    </location>
</feature>
<accession>A0AAD7ZT05</accession>
<reference evidence="1" key="1">
    <citation type="journal article" date="2023" name="IScience">
        <title>Live-bearing cockroach genome reveals convergent evolutionary mechanisms linked to viviparity in insects and beyond.</title>
        <authorList>
            <person name="Fouks B."/>
            <person name="Harrison M.C."/>
            <person name="Mikhailova A.A."/>
            <person name="Marchal E."/>
            <person name="English S."/>
            <person name="Carruthers M."/>
            <person name="Jennings E.C."/>
            <person name="Chiamaka E.L."/>
            <person name="Frigard R.A."/>
            <person name="Pippel M."/>
            <person name="Attardo G.M."/>
            <person name="Benoit J.B."/>
            <person name="Bornberg-Bauer E."/>
            <person name="Tobe S.S."/>
        </authorList>
    </citation>
    <scope>NUCLEOTIDE SEQUENCE</scope>
    <source>
        <strain evidence="1">Stay&amp;Tobe</strain>
    </source>
</reference>
<name>A0AAD7ZT05_DIPPU</name>
<gene>
    <name evidence="1" type="ORF">L9F63_020000</name>
</gene>
<proteinExistence type="predicted"/>